<protein>
    <submittedName>
        <fullName evidence="1">Uncharacterized protein</fullName>
    </submittedName>
</protein>
<comment type="caution">
    <text evidence="1">The sequence shown here is derived from an EMBL/GenBank/DDBJ whole genome shotgun (WGS) entry which is preliminary data.</text>
</comment>
<accession>A0AAV4Y6J0</accession>
<sequence length="85" mass="9972">MAILQSYTINCYTCLTIPSFLEVEGLPTAVVVFQRLTSTPKSQYTTRRWLFSLKNSHRKLFIRLANYLKQRSPQSTHELDVYPLF</sequence>
<name>A0AAV4Y6J0_CAEEX</name>
<keyword evidence="2" id="KW-1185">Reference proteome</keyword>
<evidence type="ECO:0000313" key="1">
    <source>
        <dbReference type="EMBL" id="GIZ02763.1"/>
    </source>
</evidence>
<proteinExistence type="predicted"/>
<evidence type="ECO:0000313" key="2">
    <source>
        <dbReference type="Proteomes" id="UP001054945"/>
    </source>
</evidence>
<organism evidence="1 2">
    <name type="scientific">Caerostris extrusa</name>
    <name type="common">Bark spider</name>
    <name type="synonym">Caerostris bankana</name>
    <dbReference type="NCBI Taxonomy" id="172846"/>
    <lineage>
        <taxon>Eukaryota</taxon>
        <taxon>Metazoa</taxon>
        <taxon>Ecdysozoa</taxon>
        <taxon>Arthropoda</taxon>
        <taxon>Chelicerata</taxon>
        <taxon>Arachnida</taxon>
        <taxon>Araneae</taxon>
        <taxon>Araneomorphae</taxon>
        <taxon>Entelegynae</taxon>
        <taxon>Araneoidea</taxon>
        <taxon>Araneidae</taxon>
        <taxon>Caerostris</taxon>
    </lineage>
</organism>
<reference evidence="1 2" key="1">
    <citation type="submission" date="2021-06" db="EMBL/GenBank/DDBJ databases">
        <title>Caerostris extrusa draft genome.</title>
        <authorList>
            <person name="Kono N."/>
            <person name="Arakawa K."/>
        </authorList>
    </citation>
    <scope>NUCLEOTIDE SEQUENCE [LARGE SCALE GENOMIC DNA]</scope>
</reference>
<gene>
    <name evidence="1" type="ORF">CEXT_288521</name>
</gene>
<dbReference type="AlphaFoldDB" id="A0AAV4Y6J0"/>
<dbReference type="EMBL" id="BPLR01001500">
    <property type="protein sequence ID" value="GIZ02763.1"/>
    <property type="molecule type" value="Genomic_DNA"/>
</dbReference>
<dbReference type="Proteomes" id="UP001054945">
    <property type="component" value="Unassembled WGS sequence"/>
</dbReference>